<dbReference type="Pfam" id="PF17836">
    <property type="entry name" value="PglD_N"/>
    <property type="match status" value="1"/>
</dbReference>
<comment type="similarity">
    <text evidence="1">Belongs to the transferase hexapeptide repeat family.</text>
</comment>
<keyword evidence="4" id="KW-1185">Reference proteome</keyword>
<dbReference type="InterPro" id="IPR041561">
    <property type="entry name" value="PglD_N"/>
</dbReference>
<dbReference type="PANTHER" id="PTHR43300">
    <property type="entry name" value="ACETYLTRANSFERASE"/>
    <property type="match status" value="1"/>
</dbReference>
<evidence type="ECO:0000313" key="3">
    <source>
        <dbReference type="EMBL" id="MFD2552340.1"/>
    </source>
</evidence>
<reference evidence="4" key="1">
    <citation type="journal article" date="2019" name="Int. J. Syst. Evol. Microbiol.">
        <title>The Global Catalogue of Microorganisms (GCM) 10K type strain sequencing project: providing services to taxonomists for standard genome sequencing and annotation.</title>
        <authorList>
            <consortium name="The Broad Institute Genomics Platform"/>
            <consortium name="The Broad Institute Genome Sequencing Center for Infectious Disease"/>
            <person name="Wu L."/>
            <person name="Ma J."/>
        </authorList>
    </citation>
    <scope>NUCLEOTIDE SEQUENCE [LARGE SCALE GENOMIC DNA]</scope>
    <source>
        <strain evidence="4">KCTC 42587</strain>
    </source>
</reference>
<evidence type="ECO:0000259" key="2">
    <source>
        <dbReference type="Pfam" id="PF17836"/>
    </source>
</evidence>
<organism evidence="3 4">
    <name type="scientific">Bizionia sediminis</name>
    <dbReference type="NCBI Taxonomy" id="1737064"/>
    <lineage>
        <taxon>Bacteria</taxon>
        <taxon>Pseudomonadati</taxon>
        <taxon>Bacteroidota</taxon>
        <taxon>Flavobacteriia</taxon>
        <taxon>Flavobacteriales</taxon>
        <taxon>Flavobacteriaceae</taxon>
        <taxon>Bizionia</taxon>
    </lineage>
</organism>
<comment type="caution">
    <text evidence="3">The sequence shown here is derived from an EMBL/GenBank/DDBJ whole genome shotgun (WGS) entry which is preliminary data.</text>
</comment>
<dbReference type="SUPFAM" id="SSF51161">
    <property type="entry name" value="Trimeric LpxA-like enzymes"/>
    <property type="match status" value="1"/>
</dbReference>
<evidence type="ECO:0000313" key="4">
    <source>
        <dbReference type="Proteomes" id="UP001597472"/>
    </source>
</evidence>
<sequence length="227" mass="24523">MSVAKKIPHRETIFILGVGHNTNVYIELAEACGYRVAGLYHYNDDRVGETIYNIPILDSTNNLFKKTTLNNMCFAVSVGNNKIRVDLMRKINNLQGKTPTLIHPSAIVSRFAHLAEGVVVNANSVVQAEATIEPYSVVSYNAAITHNCTIGLGTYVSAGAIVGAYVKVREQVFIGQGANVVGDKVSYVKHNAFIGAGAVVIKNVEAHTTVVGNPGKLLENKKNTNRN</sequence>
<dbReference type="InterPro" id="IPR050179">
    <property type="entry name" value="Trans_hexapeptide_repeat"/>
</dbReference>
<proteinExistence type="inferred from homology"/>
<protein>
    <recommendedName>
        <fullName evidence="2">PglD N-terminal domain-containing protein</fullName>
    </recommendedName>
</protein>
<dbReference type="EMBL" id="JBHULS010000005">
    <property type="protein sequence ID" value="MFD2552340.1"/>
    <property type="molecule type" value="Genomic_DNA"/>
</dbReference>
<dbReference type="InterPro" id="IPR011004">
    <property type="entry name" value="Trimer_LpxA-like_sf"/>
</dbReference>
<dbReference type="RefSeq" id="WP_376894361.1">
    <property type="nucleotide sequence ID" value="NZ_JBHULS010000005.1"/>
</dbReference>
<feature type="domain" description="PglD N-terminal" evidence="2">
    <location>
        <begin position="13"/>
        <end position="90"/>
    </location>
</feature>
<dbReference type="Proteomes" id="UP001597472">
    <property type="component" value="Unassembled WGS sequence"/>
</dbReference>
<dbReference type="Gene3D" id="3.40.50.20">
    <property type="match status" value="1"/>
</dbReference>
<dbReference type="Gene3D" id="2.160.10.10">
    <property type="entry name" value="Hexapeptide repeat proteins"/>
    <property type="match status" value="2"/>
</dbReference>
<dbReference type="PANTHER" id="PTHR43300:SF7">
    <property type="entry name" value="UDP-N-ACETYLBACILLOSAMINE N-ACETYLTRANSFERASE"/>
    <property type="match status" value="1"/>
</dbReference>
<name>A0ABW5KWN6_9FLAO</name>
<evidence type="ECO:0000256" key="1">
    <source>
        <dbReference type="ARBA" id="ARBA00007274"/>
    </source>
</evidence>
<accession>A0ABW5KWN6</accession>
<gene>
    <name evidence="3" type="ORF">ACFSQP_10975</name>
</gene>